<evidence type="ECO:0000313" key="4">
    <source>
        <dbReference type="EMBL" id="KTC77891.1"/>
    </source>
</evidence>
<keyword evidence="5" id="KW-1185">Reference proteome</keyword>
<dbReference type="SUPFAM" id="SSF49764">
    <property type="entry name" value="HSP20-like chaperones"/>
    <property type="match status" value="1"/>
</dbReference>
<dbReference type="AlphaFoldDB" id="A0A0W0S331"/>
<dbReference type="RefSeq" id="WP_058442758.1">
    <property type="nucleotide sequence ID" value="NZ_CAAAHU010000011.1"/>
</dbReference>
<reference evidence="4 5" key="1">
    <citation type="submission" date="2015-11" db="EMBL/GenBank/DDBJ databases">
        <title>Genomic analysis of 38 Legionella species identifies large and diverse effector repertoires.</title>
        <authorList>
            <person name="Burstein D."/>
            <person name="Amaro F."/>
            <person name="Zusman T."/>
            <person name="Lifshitz Z."/>
            <person name="Cohen O."/>
            <person name="Gilbert J.A."/>
            <person name="Pupko T."/>
            <person name="Shuman H.A."/>
            <person name="Segal G."/>
        </authorList>
    </citation>
    <scope>NUCLEOTIDE SEQUENCE [LARGE SCALE GENOMIC DNA]</scope>
    <source>
        <strain evidence="4 5">ATCC 43878</strain>
    </source>
</reference>
<organism evidence="4 5">
    <name type="scientific">Legionella brunensis</name>
    <dbReference type="NCBI Taxonomy" id="29422"/>
    <lineage>
        <taxon>Bacteria</taxon>
        <taxon>Pseudomonadati</taxon>
        <taxon>Pseudomonadota</taxon>
        <taxon>Gammaproteobacteria</taxon>
        <taxon>Legionellales</taxon>
        <taxon>Legionellaceae</taxon>
        <taxon>Legionella</taxon>
    </lineage>
</organism>
<dbReference type="OrthoDB" id="9792695at2"/>
<dbReference type="STRING" id="29422.Lbru_2784"/>
<comment type="similarity">
    <text evidence="1 2">Belongs to the small heat shock protein (HSP20) family.</text>
</comment>
<dbReference type="Gene3D" id="2.60.40.790">
    <property type="match status" value="1"/>
</dbReference>
<comment type="caution">
    <text evidence="4">The sequence shown here is derived from an EMBL/GenBank/DDBJ whole genome shotgun (WGS) entry which is preliminary data.</text>
</comment>
<dbReference type="PANTHER" id="PTHR11527">
    <property type="entry name" value="HEAT-SHOCK PROTEIN 20 FAMILY MEMBER"/>
    <property type="match status" value="1"/>
</dbReference>
<dbReference type="PROSITE" id="PS01031">
    <property type="entry name" value="SHSP"/>
    <property type="match status" value="1"/>
</dbReference>
<dbReference type="PATRIC" id="fig|29422.6.peg.2951"/>
<evidence type="ECO:0000256" key="2">
    <source>
        <dbReference type="RuleBase" id="RU003616"/>
    </source>
</evidence>
<accession>A0A0W0S331</accession>
<protein>
    <submittedName>
        <fullName evidence="4">Heat shock protein, Hsp20 family</fullName>
    </submittedName>
</protein>
<dbReference type="InterPro" id="IPR008978">
    <property type="entry name" value="HSP20-like_chaperone"/>
</dbReference>
<evidence type="ECO:0000256" key="1">
    <source>
        <dbReference type="PROSITE-ProRule" id="PRU00285"/>
    </source>
</evidence>
<dbReference type="InterPro" id="IPR002068">
    <property type="entry name" value="A-crystallin/Hsp20_dom"/>
</dbReference>
<feature type="domain" description="SHSP" evidence="3">
    <location>
        <begin position="36"/>
        <end position="148"/>
    </location>
</feature>
<dbReference type="EMBL" id="LNXV01000034">
    <property type="protein sequence ID" value="KTC77891.1"/>
    <property type="molecule type" value="Genomic_DNA"/>
</dbReference>
<name>A0A0W0S331_9GAMM</name>
<dbReference type="CDD" id="cd06464">
    <property type="entry name" value="ACD_sHsps-like"/>
    <property type="match status" value="1"/>
</dbReference>
<gene>
    <name evidence="4" type="ORF">Lbru_2784</name>
</gene>
<evidence type="ECO:0000313" key="5">
    <source>
        <dbReference type="Proteomes" id="UP000054742"/>
    </source>
</evidence>
<dbReference type="Proteomes" id="UP000054742">
    <property type="component" value="Unassembled WGS sequence"/>
</dbReference>
<dbReference type="Pfam" id="PF00011">
    <property type="entry name" value="HSP20"/>
    <property type="match status" value="1"/>
</dbReference>
<evidence type="ECO:0000259" key="3">
    <source>
        <dbReference type="PROSITE" id="PS01031"/>
    </source>
</evidence>
<keyword evidence="4" id="KW-0346">Stress response</keyword>
<dbReference type="InterPro" id="IPR031107">
    <property type="entry name" value="Small_HSP"/>
</dbReference>
<sequence length="148" mass="17333">MTNRRDYFPLTRDLSRDFTNFLEHFFKGPSEDYSYVDTSTWAPAVDIKEEDNRFVVLADIPGVKKEDIHVSLEKNMLTIQGERYFEKKETKENYSRVERTQGQFYRRFSLPETADGTKISAKCNNGVLEITIPKKEIAPEKQIKVKVE</sequence>
<proteinExistence type="inferred from homology"/>